<evidence type="ECO:0000259" key="3">
    <source>
        <dbReference type="PROSITE" id="PS50846"/>
    </source>
</evidence>
<evidence type="ECO:0000313" key="4">
    <source>
        <dbReference type="EMBL" id="SDK68948.1"/>
    </source>
</evidence>
<sequence length="172" mass="19026">MMNEVNTSHKWLLEGIDCANCAAKIENGVAEIDGVMNSNVNYMTQTLSFDLVAEDDVKTLSSVKTKIKKLEPNITPLIKATGQEVGKDKVLQPEKTVRKQSHNKPDNWGIQLTIGRLILALTVLLIANFASVAPSLSFGLFVVAYLVAGYDVIWRAIRNLFNGQVFDENFLT</sequence>
<dbReference type="CDD" id="cd00371">
    <property type="entry name" value="HMA"/>
    <property type="match status" value="1"/>
</dbReference>
<dbReference type="GO" id="GO:0046872">
    <property type="term" value="F:metal ion binding"/>
    <property type="evidence" value="ECO:0007669"/>
    <property type="project" value="UniProtKB-KW"/>
</dbReference>
<dbReference type="STRING" id="426701.SAMN04488098_105114"/>
<dbReference type="Proteomes" id="UP000199433">
    <property type="component" value="Unassembled WGS sequence"/>
</dbReference>
<dbReference type="InterPro" id="IPR017969">
    <property type="entry name" value="Heavy-metal-associated_CS"/>
</dbReference>
<evidence type="ECO:0000256" key="1">
    <source>
        <dbReference type="ARBA" id="ARBA00022723"/>
    </source>
</evidence>
<evidence type="ECO:0000313" key="5">
    <source>
        <dbReference type="Proteomes" id="UP000199433"/>
    </source>
</evidence>
<dbReference type="AlphaFoldDB" id="A0A1G9DYP9"/>
<dbReference type="PROSITE" id="PS01047">
    <property type="entry name" value="HMA_1"/>
    <property type="match status" value="1"/>
</dbReference>
<feature type="transmembrane region" description="Helical" evidence="2">
    <location>
        <begin position="108"/>
        <end position="130"/>
    </location>
</feature>
<feature type="transmembrane region" description="Helical" evidence="2">
    <location>
        <begin position="136"/>
        <end position="154"/>
    </location>
</feature>
<organism evidence="4 5">
    <name type="scientific">Alkalibacterium thalassium</name>
    <dbReference type="NCBI Taxonomy" id="426701"/>
    <lineage>
        <taxon>Bacteria</taxon>
        <taxon>Bacillati</taxon>
        <taxon>Bacillota</taxon>
        <taxon>Bacilli</taxon>
        <taxon>Lactobacillales</taxon>
        <taxon>Carnobacteriaceae</taxon>
        <taxon>Alkalibacterium</taxon>
    </lineage>
</organism>
<dbReference type="Pfam" id="PF00403">
    <property type="entry name" value="HMA"/>
    <property type="match status" value="1"/>
</dbReference>
<dbReference type="EMBL" id="FNFK01000051">
    <property type="protein sequence ID" value="SDK68948.1"/>
    <property type="molecule type" value="Genomic_DNA"/>
</dbReference>
<gene>
    <name evidence="4" type="ORF">SAMN04488098_105114</name>
</gene>
<protein>
    <submittedName>
        <fullName evidence="4">Heavy-metal-associated domain-containing protein</fullName>
    </submittedName>
</protein>
<dbReference type="SUPFAM" id="SSF55008">
    <property type="entry name" value="HMA, heavy metal-associated domain"/>
    <property type="match status" value="1"/>
</dbReference>
<keyword evidence="1" id="KW-0479">Metal-binding</keyword>
<feature type="domain" description="HMA" evidence="3">
    <location>
        <begin position="7"/>
        <end position="75"/>
    </location>
</feature>
<dbReference type="InterPro" id="IPR006121">
    <property type="entry name" value="HMA_dom"/>
</dbReference>
<keyword evidence="2" id="KW-1133">Transmembrane helix</keyword>
<dbReference type="InterPro" id="IPR036163">
    <property type="entry name" value="HMA_dom_sf"/>
</dbReference>
<dbReference type="PROSITE" id="PS50846">
    <property type="entry name" value="HMA_2"/>
    <property type="match status" value="1"/>
</dbReference>
<name>A0A1G9DYP9_9LACT</name>
<evidence type="ECO:0000256" key="2">
    <source>
        <dbReference type="SAM" id="Phobius"/>
    </source>
</evidence>
<proteinExistence type="predicted"/>
<keyword evidence="2" id="KW-0472">Membrane</keyword>
<dbReference type="Gene3D" id="3.30.70.100">
    <property type="match status" value="1"/>
</dbReference>
<keyword evidence="5" id="KW-1185">Reference proteome</keyword>
<keyword evidence="2" id="KW-0812">Transmembrane</keyword>
<accession>A0A1G9DYP9</accession>
<reference evidence="5" key="1">
    <citation type="submission" date="2016-10" db="EMBL/GenBank/DDBJ databases">
        <authorList>
            <person name="Varghese N."/>
            <person name="Submissions S."/>
        </authorList>
    </citation>
    <scope>NUCLEOTIDE SEQUENCE [LARGE SCALE GENOMIC DNA]</scope>
    <source>
        <strain evidence="5">DSM 19181</strain>
    </source>
</reference>